<dbReference type="EMBL" id="AUWU02000001">
    <property type="protein sequence ID" value="KAH0577703.1"/>
    <property type="molecule type" value="Genomic_DNA"/>
</dbReference>
<dbReference type="Proteomes" id="UP000018208">
    <property type="component" value="Unassembled WGS sequence"/>
</dbReference>
<organism evidence="2">
    <name type="scientific">Spironucleus salmonicida</name>
    <dbReference type="NCBI Taxonomy" id="348837"/>
    <lineage>
        <taxon>Eukaryota</taxon>
        <taxon>Metamonada</taxon>
        <taxon>Diplomonadida</taxon>
        <taxon>Hexamitidae</taxon>
        <taxon>Hexamitinae</taxon>
        <taxon>Spironucleus</taxon>
    </lineage>
</organism>
<keyword evidence="4" id="KW-1185">Reference proteome</keyword>
<evidence type="ECO:0000313" key="3">
    <source>
        <dbReference type="EMBL" id="KAH0577703.1"/>
    </source>
</evidence>
<reference evidence="3" key="2">
    <citation type="submission" date="2020-12" db="EMBL/GenBank/DDBJ databases">
        <title>New Spironucleus salmonicida genome in near-complete chromosomes.</title>
        <authorList>
            <person name="Xu F."/>
            <person name="Kurt Z."/>
            <person name="Jimenez-Gonzalez A."/>
            <person name="Astvaldsson A."/>
            <person name="Andersson J.O."/>
            <person name="Svard S.G."/>
        </authorList>
    </citation>
    <scope>NUCLEOTIDE SEQUENCE</scope>
    <source>
        <strain evidence="3">ATCC 50377</strain>
    </source>
</reference>
<dbReference type="VEuPathDB" id="GiardiaDB:SS50377_21057"/>
<dbReference type="AlphaFoldDB" id="V6LSH4"/>
<reference evidence="2 3" key="1">
    <citation type="journal article" date="2014" name="PLoS Genet.">
        <title>The Genome of Spironucleus salmonicida Highlights a Fish Pathogen Adapted to Fluctuating Environments.</title>
        <authorList>
            <person name="Xu F."/>
            <person name="Jerlstrom-Hultqvist J."/>
            <person name="Einarsson E."/>
            <person name="Astvaldsson A."/>
            <person name="Svard S.G."/>
            <person name="Andersson J.O."/>
        </authorList>
    </citation>
    <scope>NUCLEOTIDE SEQUENCE</scope>
    <source>
        <strain evidence="3">ATCC 50377</strain>
    </source>
</reference>
<evidence type="ECO:0000313" key="4">
    <source>
        <dbReference type="Proteomes" id="UP000018208"/>
    </source>
</evidence>
<feature type="compositionally biased region" description="Polar residues" evidence="1">
    <location>
        <begin position="94"/>
        <end position="136"/>
    </location>
</feature>
<gene>
    <name evidence="2" type="ORF">SS50377_16768</name>
    <name evidence="3" type="ORF">SS50377_21057</name>
</gene>
<feature type="region of interest" description="Disordered" evidence="1">
    <location>
        <begin position="93"/>
        <end position="136"/>
    </location>
</feature>
<evidence type="ECO:0000256" key="1">
    <source>
        <dbReference type="SAM" id="MobiDB-lite"/>
    </source>
</evidence>
<name>V6LSH4_9EUKA</name>
<evidence type="ECO:0000313" key="2">
    <source>
        <dbReference type="EMBL" id="EST43714.1"/>
    </source>
</evidence>
<dbReference type="EMBL" id="KI546135">
    <property type="protein sequence ID" value="EST43714.1"/>
    <property type="molecule type" value="Genomic_DNA"/>
</dbReference>
<accession>V6LSH4</accession>
<protein>
    <submittedName>
        <fullName evidence="2">Uncharacterized protein</fullName>
    </submittedName>
</protein>
<proteinExistence type="predicted"/>
<sequence length="436" mass="50512">MMKPQNYFTLLQQLQHRNLRRQFQAQLQPLQNLPDIQDLLMIAVALFPDAFDKKEGVKNIVYVLGKLYRQTSKEISNSITLSMPSTAEFLENISEPSSDNTSGDDVNVSQKTPMKQKSTPKQQIKQNTPKTVTQKNLRQSKVENVNYVQQVFDEIGPGFRTQGFGQQFTDPCLHQILNSYCPTSILPPDQVVNVQLLDNQLIVGDQHQIGSPLFVIDAVVSPLTTVFSAVYYMYQQRKLPSEQIEFLQTFLAKIFYIQFQTGQQILLDCNAFESKSQFITFSENYNSEIRLVQIQGIPTFIIQTVKILQPGDVVSISFESSWVRQDSILVDNNLQSYRIQNLRYDLKCQNMQFQIGILTIQDGKYYQYAFNAAQNSNLRELLKKYCQVKQLDWDEISKKNIFENKELMELVDQRFFYQGKIDETLVVRLCDILGYW</sequence>